<dbReference type="AlphaFoldDB" id="A0A645CK35"/>
<keyword evidence="1" id="KW-0472">Membrane</keyword>
<keyword evidence="1" id="KW-0812">Transmembrane</keyword>
<evidence type="ECO:0000256" key="1">
    <source>
        <dbReference type="SAM" id="Phobius"/>
    </source>
</evidence>
<evidence type="ECO:0000313" key="2">
    <source>
        <dbReference type="EMBL" id="MPM77122.1"/>
    </source>
</evidence>
<proteinExistence type="predicted"/>
<dbReference type="EMBL" id="VSSQ01027732">
    <property type="protein sequence ID" value="MPM77122.1"/>
    <property type="molecule type" value="Genomic_DNA"/>
</dbReference>
<organism evidence="2">
    <name type="scientific">bioreactor metagenome</name>
    <dbReference type="NCBI Taxonomy" id="1076179"/>
    <lineage>
        <taxon>unclassified sequences</taxon>
        <taxon>metagenomes</taxon>
        <taxon>ecological metagenomes</taxon>
    </lineage>
</organism>
<name>A0A645CK35_9ZZZZ</name>
<gene>
    <name evidence="2" type="ORF">SDC9_124122</name>
</gene>
<comment type="caution">
    <text evidence="2">The sequence shown here is derived from an EMBL/GenBank/DDBJ whole genome shotgun (WGS) entry which is preliminary data.</text>
</comment>
<feature type="transmembrane region" description="Helical" evidence="1">
    <location>
        <begin position="21"/>
        <end position="38"/>
    </location>
</feature>
<protein>
    <submittedName>
        <fullName evidence="2">Uncharacterized protein</fullName>
    </submittedName>
</protein>
<feature type="transmembrane region" description="Helical" evidence="1">
    <location>
        <begin position="58"/>
        <end position="75"/>
    </location>
</feature>
<sequence length="93" mass="11151">MDISCVKGVERGGLIGYEYHFYLVYLYILTAIIFRVFGNGEVVSYFIGFQYERSVRDTGLWVLFPSVAVFFHYIFPYRHEGEERRKVEEVWYL</sequence>
<accession>A0A645CK35</accession>
<reference evidence="2" key="1">
    <citation type="submission" date="2019-08" db="EMBL/GenBank/DDBJ databases">
        <authorList>
            <person name="Kucharzyk K."/>
            <person name="Murdoch R.W."/>
            <person name="Higgins S."/>
            <person name="Loffler F."/>
        </authorList>
    </citation>
    <scope>NUCLEOTIDE SEQUENCE</scope>
</reference>
<keyword evidence="1" id="KW-1133">Transmembrane helix</keyword>